<dbReference type="InterPro" id="IPR046530">
    <property type="entry name" value="BIM1-like_dom"/>
</dbReference>
<dbReference type="GO" id="GO:0005886">
    <property type="term" value="C:plasma membrane"/>
    <property type="evidence" value="ECO:0007669"/>
    <property type="project" value="UniProtKB-SubCell"/>
</dbReference>
<keyword evidence="3" id="KW-0336">GPI-anchor</keyword>
<dbReference type="Pfam" id="PF20238">
    <property type="entry name" value="BIM1-like_dom"/>
    <property type="match status" value="1"/>
</dbReference>
<accession>A0AAJ0GGA4</accession>
<evidence type="ECO:0000256" key="4">
    <source>
        <dbReference type="ARBA" id="ARBA00022729"/>
    </source>
</evidence>
<evidence type="ECO:0000313" key="12">
    <source>
        <dbReference type="Proteomes" id="UP001271007"/>
    </source>
</evidence>
<dbReference type="PANTHER" id="PTHR34992:SF1">
    <property type="entry name" value="COPPER ACQUISITION FACTOR BIM1-LIKE DOMAIN-CONTAINING PROTEIN"/>
    <property type="match status" value="1"/>
</dbReference>
<keyword evidence="8" id="KW-0812">Transmembrane</keyword>
<feature type="transmembrane region" description="Helical" evidence="8">
    <location>
        <begin position="177"/>
        <end position="199"/>
    </location>
</feature>
<dbReference type="GO" id="GO:0098552">
    <property type="term" value="C:side of membrane"/>
    <property type="evidence" value="ECO:0007669"/>
    <property type="project" value="UniProtKB-KW"/>
</dbReference>
<dbReference type="CDD" id="cd21176">
    <property type="entry name" value="LPMO_auxiliary-like"/>
    <property type="match status" value="1"/>
</dbReference>
<feature type="signal peptide" evidence="9">
    <location>
        <begin position="1"/>
        <end position="15"/>
    </location>
</feature>
<name>A0AAJ0GGA4_9PEZI</name>
<keyword evidence="2" id="KW-1003">Cell membrane</keyword>
<keyword evidence="6" id="KW-0325">Glycoprotein</keyword>
<evidence type="ECO:0000259" key="10">
    <source>
        <dbReference type="Pfam" id="PF20238"/>
    </source>
</evidence>
<evidence type="ECO:0000256" key="6">
    <source>
        <dbReference type="ARBA" id="ARBA00023180"/>
    </source>
</evidence>
<keyword evidence="12" id="KW-1185">Reference proteome</keyword>
<dbReference type="AlphaFoldDB" id="A0AAJ0GGA4"/>
<evidence type="ECO:0000256" key="9">
    <source>
        <dbReference type="SAM" id="SignalP"/>
    </source>
</evidence>
<feature type="domain" description="Copper acquisition factor BIM1-like" evidence="10">
    <location>
        <begin position="15"/>
        <end position="150"/>
    </location>
</feature>
<gene>
    <name evidence="11" type="ORF">LTR09_002029</name>
</gene>
<keyword evidence="4 9" id="KW-0732">Signal</keyword>
<keyword evidence="7" id="KW-0449">Lipoprotein</keyword>
<dbReference type="InterPro" id="IPR046936">
    <property type="entry name" value="BIM1-like"/>
</dbReference>
<dbReference type="PANTHER" id="PTHR34992">
    <property type="entry name" value="HYPHAL ANASTAMOSIS-7 PROTEIN"/>
    <property type="match status" value="1"/>
</dbReference>
<evidence type="ECO:0000256" key="8">
    <source>
        <dbReference type="SAM" id="Phobius"/>
    </source>
</evidence>
<evidence type="ECO:0000256" key="1">
    <source>
        <dbReference type="ARBA" id="ARBA00004609"/>
    </source>
</evidence>
<dbReference type="EMBL" id="JAWDJX010000004">
    <property type="protein sequence ID" value="KAK3056991.1"/>
    <property type="molecule type" value="Genomic_DNA"/>
</dbReference>
<evidence type="ECO:0000256" key="5">
    <source>
        <dbReference type="ARBA" id="ARBA00023136"/>
    </source>
</evidence>
<sequence length="200" mass="20469">MQLLNLLALATVATAHFELFWPPSAGFNEDKEPTSPCGGFEVDLSIPQPIHVDRFQASLLVAHPVSKFSFRGTNSTSAPYSFTDLVPVIDTKGPASFCLEYLSAPAEWAGSTGVLQVVDDSPDGILYQCAAVSWVAGANDTIGSSCSNSSSSFSATWTSQESFAATAAGTSASSTGAAAMATGMAGILGAGFMVVAGLAL</sequence>
<comment type="subcellular location">
    <subcellularLocation>
        <location evidence="1">Cell membrane</location>
        <topology evidence="1">Lipid-anchor</topology>
        <topology evidence="1">GPI-anchor</topology>
    </subcellularLocation>
</comment>
<organism evidence="11 12">
    <name type="scientific">Extremus antarcticus</name>
    <dbReference type="NCBI Taxonomy" id="702011"/>
    <lineage>
        <taxon>Eukaryota</taxon>
        <taxon>Fungi</taxon>
        <taxon>Dikarya</taxon>
        <taxon>Ascomycota</taxon>
        <taxon>Pezizomycotina</taxon>
        <taxon>Dothideomycetes</taxon>
        <taxon>Dothideomycetidae</taxon>
        <taxon>Mycosphaerellales</taxon>
        <taxon>Extremaceae</taxon>
        <taxon>Extremus</taxon>
    </lineage>
</organism>
<comment type="caution">
    <text evidence="11">The sequence shown here is derived from an EMBL/GenBank/DDBJ whole genome shotgun (WGS) entry which is preliminary data.</text>
</comment>
<dbReference type="Proteomes" id="UP001271007">
    <property type="component" value="Unassembled WGS sequence"/>
</dbReference>
<protein>
    <recommendedName>
        <fullName evidence="10">Copper acquisition factor BIM1-like domain-containing protein</fullName>
    </recommendedName>
</protein>
<keyword evidence="5 8" id="KW-0472">Membrane</keyword>
<evidence type="ECO:0000256" key="3">
    <source>
        <dbReference type="ARBA" id="ARBA00022622"/>
    </source>
</evidence>
<evidence type="ECO:0000256" key="2">
    <source>
        <dbReference type="ARBA" id="ARBA00022475"/>
    </source>
</evidence>
<evidence type="ECO:0000256" key="7">
    <source>
        <dbReference type="ARBA" id="ARBA00023288"/>
    </source>
</evidence>
<reference evidence="11" key="1">
    <citation type="submission" date="2023-04" db="EMBL/GenBank/DDBJ databases">
        <title>Black Yeasts Isolated from many extreme environments.</title>
        <authorList>
            <person name="Coleine C."/>
            <person name="Stajich J.E."/>
            <person name="Selbmann L."/>
        </authorList>
    </citation>
    <scope>NUCLEOTIDE SEQUENCE</scope>
    <source>
        <strain evidence="11">CCFEE 5312</strain>
    </source>
</reference>
<feature type="chain" id="PRO_5042563273" description="Copper acquisition factor BIM1-like domain-containing protein" evidence="9">
    <location>
        <begin position="16"/>
        <end position="200"/>
    </location>
</feature>
<keyword evidence="8" id="KW-1133">Transmembrane helix</keyword>
<evidence type="ECO:0000313" key="11">
    <source>
        <dbReference type="EMBL" id="KAK3056991.1"/>
    </source>
</evidence>
<proteinExistence type="predicted"/>